<protein>
    <submittedName>
        <fullName evidence="1">Uncharacterized protein</fullName>
    </submittedName>
</protein>
<name>A0A2P2Q5I6_RHIMU</name>
<organism evidence="1">
    <name type="scientific">Rhizophora mucronata</name>
    <name type="common">Asiatic mangrove</name>
    <dbReference type="NCBI Taxonomy" id="61149"/>
    <lineage>
        <taxon>Eukaryota</taxon>
        <taxon>Viridiplantae</taxon>
        <taxon>Streptophyta</taxon>
        <taxon>Embryophyta</taxon>
        <taxon>Tracheophyta</taxon>
        <taxon>Spermatophyta</taxon>
        <taxon>Magnoliopsida</taxon>
        <taxon>eudicotyledons</taxon>
        <taxon>Gunneridae</taxon>
        <taxon>Pentapetalae</taxon>
        <taxon>rosids</taxon>
        <taxon>fabids</taxon>
        <taxon>Malpighiales</taxon>
        <taxon>Rhizophoraceae</taxon>
        <taxon>Rhizophora</taxon>
    </lineage>
</organism>
<evidence type="ECO:0000313" key="1">
    <source>
        <dbReference type="EMBL" id="MBX62252.1"/>
    </source>
</evidence>
<reference evidence="1" key="1">
    <citation type="submission" date="2018-02" db="EMBL/GenBank/DDBJ databases">
        <title>Rhizophora mucronata_Transcriptome.</title>
        <authorList>
            <person name="Meera S.P."/>
            <person name="Sreeshan A."/>
            <person name="Augustine A."/>
        </authorList>
    </citation>
    <scope>NUCLEOTIDE SEQUENCE</scope>
    <source>
        <tissue evidence="1">Leaf</tissue>
    </source>
</reference>
<accession>A0A2P2Q5I6</accession>
<proteinExistence type="predicted"/>
<dbReference type="EMBL" id="GGEC01081768">
    <property type="protein sequence ID" value="MBX62252.1"/>
    <property type="molecule type" value="Transcribed_RNA"/>
</dbReference>
<sequence length="65" mass="7157">MVTTMAKYFNIRSGGEPAGCPDTGSELPSVCNIAINSWHFFFNFTGSYILILDLLSKPDSLNLLQ</sequence>
<dbReference type="AlphaFoldDB" id="A0A2P2Q5I6"/>